<dbReference type="Proteomes" id="UP000823388">
    <property type="component" value="Chromosome 8K"/>
</dbReference>
<evidence type="ECO:0000313" key="4">
    <source>
        <dbReference type="Proteomes" id="UP000823388"/>
    </source>
</evidence>
<dbReference type="InterPro" id="IPR001611">
    <property type="entry name" value="Leu-rich_rpt"/>
</dbReference>
<feature type="region of interest" description="Disordered" evidence="1">
    <location>
        <begin position="1"/>
        <end position="21"/>
    </location>
</feature>
<keyword evidence="4" id="KW-1185">Reference proteome</keyword>
<comment type="caution">
    <text evidence="3">The sequence shown here is derived from an EMBL/GenBank/DDBJ whole genome shotgun (WGS) entry which is preliminary data.</text>
</comment>
<dbReference type="PANTHER" id="PTHR13318:SF105">
    <property type="entry name" value="F-BOX_LRR-REPEAT PROTEIN 3"/>
    <property type="match status" value="1"/>
</dbReference>
<dbReference type="InterPro" id="IPR006553">
    <property type="entry name" value="Leu-rich_rpt_Cys-con_subtyp"/>
</dbReference>
<dbReference type="InterPro" id="IPR032675">
    <property type="entry name" value="LRR_dom_sf"/>
</dbReference>
<sequence>MAAAAAHCHNKRRRLSLPPTTTAPPLDSLADELLFLVLDCVAAADPRALKSFALASRACHAAESHHRRLLRSLRAHLLPAALARYPSTSRLDLSLCARVPDAAVPSGSSIRALDLSRSRGFGTAGLAALAGACPDLADLDLSNGVHLGDAAAAEVARMRSLRRLSLSRCKPLTDMGLGCVAIGCPDLRELSLKWCLGVTDMGLHLLALKCRKLTTLDISYTMITKESFLAIMKLPNLQVLTLVGCIGIDDDALGSLDKECSKSLQVLDMSHCQNVTDVGVSSMVKSIPNLLELNLSYCCPVTPSMGRSLQKITKLRTLKLEGCKFMADGLKAIGSSCVSIRELSLSKCSGVADTELSFAVSKLKNLLKLDITCCRNITDVSVAAITSSCTSLISLRMESCSHVSSGALQLIGKHCPHLEELDLTDSDLDDAGLKALARCSNLSSLKIGICLRISDEGLTHIGKSCPKLRDIDLYRCGGISDDGVIQIAQGSPMLESMNLSYCTEITDRSLMSISKCTKLNTLEIRGCPRVSSAGLSEIAMGCRLLSKLDIKKCFEINDVGMLYLSQFSHCLRQINLSYCSVTDIGLLSLSSICGLQNMTIVHLAGITPNGLTAALMVCGGLTKVKLHEAFKSMMPPHMLKNVEARGCMFQWINKPFKVEVEPCDVWKQQSQDVLVR</sequence>
<dbReference type="FunFam" id="3.80.10.10:FF:000276">
    <property type="entry name" value="F-box/LRR-repeat protein 3"/>
    <property type="match status" value="1"/>
</dbReference>
<name>A0A8T0PN25_PANVG</name>
<dbReference type="GO" id="GO:0031146">
    <property type="term" value="P:SCF-dependent proteasomal ubiquitin-dependent protein catabolic process"/>
    <property type="evidence" value="ECO:0007669"/>
    <property type="project" value="TreeGrafter"/>
</dbReference>
<dbReference type="OrthoDB" id="550575at2759"/>
<evidence type="ECO:0000259" key="2">
    <source>
        <dbReference type="Pfam" id="PF25372"/>
    </source>
</evidence>
<dbReference type="SMART" id="SM00367">
    <property type="entry name" value="LRR_CC"/>
    <property type="match status" value="17"/>
</dbReference>
<dbReference type="AlphaFoldDB" id="A0A8T0PN25"/>
<feature type="domain" description="F-box/LRR-repeat protein 15-like leucin rich repeat" evidence="2">
    <location>
        <begin position="123"/>
        <end position="302"/>
    </location>
</feature>
<dbReference type="Pfam" id="PF13516">
    <property type="entry name" value="LRR_6"/>
    <property type="match status" value="2"/>
</dbReference>
<accession>A0A8T0PN25</accession>
<organism evidence="3 4">
    <name type="scientific">Panicum virgatum</name>
    <name type="common">Blackwell switchgrass</name>
    <dbReference type="NCBI Taxonomy" id="38727"/>
    <lineage>
        <taxon>Eukaryota</taxon>
        <taxon>Viridiplantae</taxon>
        <taxon>Streptophyta</taxon>
        <taxon>Embryophyta</taxon>
        <taxon>Tracheophyta</taxon>
        <taxon>Spermatophyta</taxon>
        <taxon>Magnoliopsida</taxon>
        <taxon>Liliopsida</taxon>
        <taxon>Poales</taxon>
        <taxon>Poaceae</taxon>
        <taxon>PACMAD clade</taxon>
        <taxon>Panicoideae</taxon>
        <taxon>Panicodae</taxon>
        <taxon>Paniceae</taxon>
        <taxon>Panicinae</taxon>
        <taxon>Panicum</taxon>
        <taxon>Panicum sect. Hiantes</taxon>
    </lineage>
</organism>
<feature type="domain" description="F-box/LRR-repeat protein 15-like leucin rich repeat" evidence="2">
    <location>
        <begin position="365"/>
        <end position="489"/>
    </location>
</feature>
<protein>
    <recommendedName>
        <fullName evidence="2">F-box/LRR-repeat protein 15-like leucin rich repeat domain-containing protein</fullName>
    </recommendedName>
</protein>
<evidence type="ECO:0000313" key="3">
    <source>
        <dbReference type="EMBL" id="KAG2559604.1"/>
    </source>
</evidence>
<dbReference type="SUPFAM" id="SSF52047">
    <property type="entry name" value="RNI-like"/>
    <property type="match status" value="1"/>
</dbReference>
<dbReference type="GO" id="GO:0019005">
    <property type="term" value="C:SCF ubiquitin ligase complex"/>
    <property type="evidence" value="ECO:0007669"/>
    <property type="project" value="TreeGrafter"/>
</dbReference>
<proteinExistence type="predicted"/>
<dbReference type="EMBL" id="CM029051">
    <property type="protein sequence ID" value="KAG2559604.1"/>
    <property type="molecule type" value="Genomic_DNA"/>
</dbReference>
<evidence type="ECO:0000256" key="1">
    <source>
        <dbReference type="SAM" id="MobiDB-lite"/>
    </source>
</evidence>
<dbReference type="Gene3D" id="3.80.10.10">
    <property type="entry name" value="Ribonuclease Inhibitor"/>
    <property type="match status" value="3"/>
</dbReference>
<gene>
    <name evidence="3" type="ORF">PVAP13_8KG178501</name>
</gene>
<dbReference type="InterPro" id="IPR057207">
    <property type="entry name" value="FBXL15_LRR"/>
</dbReference>
<dbReference type="PANTHER" id="PTHR13318">
    <property type="entry name" value="PARTNER OF PAIRED, ISOFORM B-RELATED"/>
    <property type="match status" value="1"/>
</dbReference>
<dbReference type="Pfam" id="PF25372">
    <property type="entry name" value="DUF7885"/>
    <property type="match status" value="2"/>
</dbReference>
<dbReference type="FunFam" id="3.80.10.10:FF:001072">
    <property type="entry name" value="F-box/LRR-repeat protein 3"/>
    <property type="match status" value="1"/>
</dbReference>
<reference evidence="3" key="1">
    <citation type="submission" date="2020-05" db="EMBL/GenBank/DDBJ databases">
        <title>WGS assembly of Panicum virgatum.</title>
        <authorList>
            <person name="Lovell J.T."/>
            <person name="Jenkins J."/>
            <person name="Shu S."/>
            <person name="Juenger T.E."/>
            <person name="Schmutz J."/>
        </authorList>
    </citation>
    <scope>NUCLEOTIDE SEQUENCE</scope>
    <source>
        <strain evidence="3">AP13</strain>
    </source>
</reference>